<dbReference type="SUPFAM" id="SSF81891">
    <property type="entry name" value="Poly A polymerase C-terminal region-like"/>
    <property type="match status" value="1"/>
</dbReference>
<protein>
    <recommendedName>
        <fullName evidence="10">CBS domain-containing protein</fullName>
    </recommendedName>
</protein>
<dbReference type="GO" id="GO:0046872">
    <property type="term" value="F:metal ion binding"/>
    <property type="evidence" value="ECO:0007669"/>
    <property type="project" value="UniProtKB-KW"/>
</dbReference>
<dbReference type="AlphaFoldDB" id="X0ZIC0"/>
<dbReference type="InterPro" id="IPR003156">
    <property type="entry name" value="DHHA1_dom"/>
</dbReference>
<evidence type="ECO:0000256" key="7">
    <source>
        <dbReference type="ARBA" id="ARBA00022741"/>
    </source>
</evidence>
<keyword evidence="5" id="KW-0548">Nucleotidyltransferase</keyword>
<dbReference type="Gene3D" id="1.10.3090.10">
    <property type="entry name" value="cca-adding enzyme, domain 2"/>
    <property type="match status" value="1"/>
</dbReference>
<dbReference type="InterPro" id="IPR043519">
    <property type="entry name" value="NT_sf"/>
</dbReference>
<organism evidence="11">
    <name type="scientific">marine sediment metagenome</name>
    <dbReference type="NCBI Taxonomy" id="412755"/>
    <lineage>
        <taxon>unclassified sequences</taxon>
        <taxon>metagenomes</taxon>
        <taxon>ecological metagenomes</taxon>
    </lineage>
</organism>
<keyword evidence="2" id="KW-0820">tRNA-binding</keyword>
<name>X0ZIC0_9ZZZZ</name>
<dbReference type="InterPro" id="IPR046342">
    <property type="entry name" value="CBS_dom_sf"/>
</dbReference>
<dbReference type="Gene3D" id="3.90.1640.10">
    <property type="entry name" value="inorganic pyrophosphatase (n-terminal core)"/>
    <property type="match status" value="1"/>
</dbReference>
<dbReference type="InterPro" id="IPR000644">
    <property type="entry name" value="CBS_dom"/>
</dbReference>
<proteinExistence type="predicted"/>
<evidence type="ECO:0000256" key="8">
    <source>
        <dbReference type="ARBA" id="ARBA00022842"/>
    </source>
</evidence>
<dbReference type="Gene3D" id="3.10.310.30">
    <property type="match status" value="1"/>
</dbReference>
<keyword evidence="9" id="KW-0694">RNA-binding</keyword>
<dbReference type="GO" id="GO:0000166">
    <property type="term" value="F:nucleotide binding"/>
    <property type="evidence" value="ECO:0007669"/>
    <property type="project" value="UniProtKB-KW"/>
</dbReference>
<keyword evidence="7" id="KW-0547">Nucleotide-binding</keyword>
<dbReference type="PANTHER" id="PTHR47788">
    <property type="entry name" value="POLYA POLYMERASE"/>
    <property type="match status" value="1"/>
</dbReference>
<dbReference type="GO" id="GO:0008033">
    <property type="term" value="P:tRNA processing"/>
    <property type="evidence" value="ECO:0007669"/>
    <property type="project" value="UniProtKB-KW"/>
</dbReference>
<dbReference type="GO" id="GO:0000049">
    <property type="term" value="F:tRNA binding"/>
    <property type="evidence" value="ECO:0007669"/>
    <property type="project" value="UniProtKB-KW"/>
</dbReference>
<feature type="domain" description="CBS" evidence="10">
    <location>
        <begin position="237"/>
        <end position="295"/>
    </location>
</feature>
<dbReference type="Pfam" id="PF01743">
    <property type="entry name" value="PolyA_pol"/>
    <property type="match status" value="1"/>
</dbReference>
<dbReference type="PROSITE" id="PS51371">
    <property type="entry name" value="CBS"/>
    <property type="match status" value="2"/>
</dbReference>
<keyword evidence="4" id="KW-0819">tRNA processing</keyword>
<dbReference type="Pfam" id="PF02272">
    <property type="entry name" value="DHHA1"/>
    <property type="match status" value="1"/>
</dbReference>
<feature type="domain" description="CBS" evidence="10">
    <location>
        <begin position="299"/>
        <end position="356"/>
    </location>
</feature>
<dbReference type="SUPFAM" id="SSF54631">
    <property type="entry name" value="CBS-domain pair"/>
    <property type="match status" value="1"/>
</dbReference>
<dbReference type="CDD" id="cd04595">
    <property type="entry name" value="CBS_pair_DHH_polyA_Pol_assoc"/>
    <property type="match status" value="1"/>
</dbReference>
<dbReference type="CDD" id="cd05398">
    <property type="entry name" value="NT_ClassII-CCAase"/>
    <property type="match status" value="1"/>
</dbReference>
<evidence type="ECO:0000313" key="11">
    <source>
        <dbReference type="EMBL" id="GAG69104.1"/>
    </source>
</evidence>
<gene>
    <name evidence="11" type="ORF">S01H4_01442</name>
</gene>
<dbReference type="InterPro" id="IPR032828">
    <property type="entry name" value="PolyA_RNA-bd"/>
</dbReference>
<keyword evidence="8" id="KW-0460">Magnesium</keyword>
<accession>X0ZIC0</accession>
<evidence type="ECO:0000259" key="10">
    <source>
        <dbReference type="PROSITE" id="PS51371"/>
    </source>
</evidence>
<evidence type="ECO:0000256" key="5">
    <source>
        <dbReference type="ARBA" id="ARBA00022695"/>
    </source>
</evidence>
<sequence>MGDFEKVALSPDVEVVIFDHHPQSQEDMKIDIDFSRQLGSTTTSIVALIRERGIPITPFEATVFAIGIHEDTGSLTYPTTTYLDVETVAFLMAQRANIKIIRKFLNLTLTKQQHKLLEELILKSKIVRIKDVDILMSHVKTSEFVNGFSVLAHKLGDLEEADITFIYAKMRDRIYIVARSKRDDIDVGKIISYFNGGGHPTAASASVKGMTLHDIEKKLIEQISNEIGSPLTAKDIMSTVVKTISEKTTMKEAEERMVLYGHSGLPVIKRGKIIGIISRKDIDKAVRHKLSHAPVKGFMLKRIITASPDTTAKYLQKTMIENAIGRIPILDGSKLVGIVTRKDILRAQHGDEYMPENNLLISSHSFTPETIRKRITQLLPKWLIKVIDNIGELADKQNVKAYLVGGFVRDLLLKYSNLDVDIVVEGDGIAFAKKVVKKFDGRIRSHKKFGTAVVILPNDFHIDFASARSEYYEHPAALPSVEKSSIYQDLHRRDFSVNSMAIALNKKNFGQILDFFGGQRDILEKRIKIMHNLSFIEDPTRIFRAVRFEQRYGFCMDSQTENLARNAIGMKLVDELTTSRVREELVALFSESKSWRVVMRLDNLKALRTIHPQLKSTLYVIKRLKEIQSSFYKLSDEFSPKPLHWIVNMIGLFYDVPLNEVEKWCSKMKMKKKYLINFPQ</sequence>
<dbReference type="Gene3D" id="3.10.580.10">
    <property type="entry name" value="CBS-domain"/>
    <property type="match status" value="1"/>
</dbReference>
<dbReference type="InterPro" id="IPR002646">
    <property type="entry name" value="PolA_pol_head_dom"/>
</dbReference>
<dbReference type="EMBL" id="BART01000262">
    <property type="protein sequence ID" value="GAG69104.1"/>
    <property type="molecule type" value="Genomic_DNA"/>
</dbReference>
<evidence type="ECO:0000256" key="1">
    <source>
        <dbReference type="ARBA" id="ARBA00001946"/>
    </source>
</evidence>
<comment type="caution">
    <text evidence="11">The sequence shown here is derived from an EMBL/GenBank/DDBJ whole genome shotgun (WGS) entry which is preliminary data.</text>
</comment>
<evidence type="ECO:0000256" key="4">
    <source>
        <dbReference type="ARBA" id="ARBA00022694"/>
    </source>
</evidence>
<dbReference type="Pfam" id="PF00571">
    <property type="entry name" value="CBS"/>
    <property type="match status" value="2"/>
</dbReference>
<dbReference type="Pfam" id="PF12627">
    <property type="entry name" value="PolyA_pol_RNAbd"/>
    <property type="match status" value="1"/>
</dbReference>
<dbReference type="SUPFAM" id="SSF81301">
    <property type="entry name" value="Nucleotidyltransferase"/>
    <property type="match status" value="1"/>
</dbReference>
<evidence type="ECO:0000256" key="3">
    <source>
        <dbReference type="ARBA" id="ARBA00022679"/>
    </source>
</evidence>
<evidence type="ECO:0000256" key="2">
    <source>
        <dbReference type="ARBA" id="ARBA00022555"/>
    </source>
</evidence>
<dbReference type="Gene3D" id="3.30.460.10">
    <property type="entry name" value="Beta Polymerase, domain 2"/>
    <property type="match status" value="1"/>
</dbReference>
<comment type="cofactor">
    <cofactor evidence="1">
        <name>Mg(2+)</name>
        <dbReference type="ChEBI" id="CHEBI:18420"/>
    </cofactor>
</comment>
<keyword evidence="3" id="KW-0808">Transferase</keyword>
<evidence type="ECO:0000256" key="6">
    <source>
        <dbReference type="ARBA" id="ARBA00022723"/>
    </source>
</evidence>
<dbReference type="InterPro" id="IPR038763">
    <property type="entry name" value="DHH_sf"/>
</dbReference>
<dbReference type="GO" id="GO:0016779">
    <property type="term" value="F:nucleotidyltransferase activity"/>
    <property type="evidence" value="ECO:0007669"/>
    <property type="project" value="UniProtKB-KW"/>
</dbReference>
<reference evidence="11" key="1">
    <citation type="journal article" date="2014" name="Front. Microbiol.">
        <title>High frequency of phylogenetically diverse reductive dehalogenase-homologous genes in deep subseafloor sedimentary metagenomes.</title>
        <authorList>
            <person name="Kawai M."/>
            <person name="Futagami T."/>
            <person name="Toyoda A."/>
            <person name="Takaki Y."/>
            <person name="Nishi S."/>
            <person name="Hori S."/>
            <person name="Arai W."/>
            <person name="Tsubouchi T."/>
            <person name="Morono Y."/>
            <person name="Uchiyama I."/>
            <person name="Ito T."/>
            <person name="Fujiyama A."/>
            <person name="Inagaki F."/>
            <person name="Takami H."/>
        </authorList>
    </citation>
    <scope>NUCLEOTIDE SEQUENCE</scope>
    <source>
        <strain evidence="11">Expedition CK06-06</strain>
    </source>
</reference>
<evidence type="ECO:0000256" key="9">
    <source>
        <dbReference type="ARBA" id="ARBA00022884"/>
    </source>
</evidence>
<dbReference type="InterPro" id="IPR052390">
    <property type="entry name" value="tRNA_nt/polyA_polymerase"/>
</dbReference>
<dbReference type="PANTHER" id="PTHR47788:SF1">
    <property type="entry name" value="A-ADDING TRNA NUCLEOTIDYLTRANSFERASE"/>
    <property type="match status" value="1"/>
</dbReference>
<dbReference type="SMART" id="SM00116">
    <property type="entry name" value="CBS"/>
    <property type="match status" value="2"/>
</dbReference>
<keyword evidence="6" id="KW-0479">Metal-binding</keyword>
<dbReference type="SUPFAM" id="SSF64182">
    <property type="entry name" value="DHH phosphoesterases"/>
    <property type="match status" value="1"/>
</dbReference>